<accession>A0A4R1L1G9</accession>
<keyword evidence="2" id="KW-1185">Reference proteome</keyword>
<proteinExistence type="predicted"/>
<dbReference type="EMBL" id="SMGK01000006">
    <property type="protein sequence ID" value="TCK70703.1"/>
    <property type="molecule type" value="Genomic_DNA"/>
</dbReference>
<sequence length="128" mass="14611">MKSSKLCRTTASLREACPVSLHRTLLFHPCKRLPENLGGADVRWHDDAIVHPLAFASSFDDACTAKICQMPRYFGLELLQNLYEVANANFLVTHEIEQTKSGAVAQSLKEPFHIELRRFRCHELTYTH</sequence>
<organism evidence="1 2">
    <name type="scientific">Acidipila rosea</name>
    <dbReference type="NCBI Taxonomy" id="768535"/>
    <lineage>
        <taxon>Bacteria</taxon>
        <taxon>Pseudomonadati</taxon>
        <taxon>Acidobacteriota</taxon>
        <taxon>Terriglobia</taxon>
        <taxon>Terriglobales</taxon>
        <taxon>Acidobacteriaceae</taxon>
        <taxon>Acidipila</taxon>
    </lineage>
</organism>
<dbReference type="Proteomes" id="UP000295210">
    <property type="component" value="Unassembled WGS sequence"/>
</dbReference>
<protein>
    <submittedName>
        <fullName evidence="1">Uncharacterized protein</fullName>
    </submittedName>
</protein>
<comment type="caution">
    <text evidence="1">The sequence shown here is derived from an EMBL/GenBank/DDBJ whole genome shotgun (WGS) entry which is preliminary data.</text>
</comment>
<evidence type="ECO:0000313" key="1">
    <source>
        <dbReference type="EMBL" id="TCK70703.1"/>
    </source>
</evidence>
<name>A0A4R1L1G9_9BACT</name>
<reference evidence="1 2" key="1">
    <citation type="submission" date="2019-03" db="EMBL/GenBank/DDBJ databases">
        <title>Genomic Encyclopedia of Type Strains, Phase IV (KMG-IV): sequencing the most valuable type-strain genomes for metagenomic binning, comparative biology and taxonomic classification.</title>
        <authorList>
            <person name="Goeker M."/>
        </authorList>
    </citation>
    <scope>NUCLEOTIDE SEQUENCE [LARGE SCALE GENOMIC DNA]</scope>
    <source>
        <strain evidence="1 2">DSM 103428</strain>
    </source>
</reference>
<gene>
    <name evidence="1" type="ORF">C7378_3089</name>
</gene>
<dbReference type="AlphaFoldDB" id="A0A4R1L1G9"/>
<evidence type="ECO:0000313" key="2">
    <source>
        <dbReference type="Proteomes" id="UP000295210"/>
    </source>
</evidence>